<dbReference type="Proteomes" id="UP000779070">
    <property type="component" value="Unassembled WGS sequence"/>
</dbReference>
<keyword evidence="3" id="KW-1185">Reference proteome</keyword>
<protein>
    <submittedName>
        <fullName evidence="2">Uncharacterized protein</fullName>
    </submittedName>
</protein>
<accession>A0ABS3AAB4</accession>
<dbReference type="RefSeq" id="WP_206371776.1">
    <property type="nucleotide sequence ID" value="NZ_CAWPTM010000108.1"/>
</dbReference>
<organism evidence="2 3">
    <name type="scientific">Vibrio neptunius</name>
    <dbReference type="NCBI Taxonomy" id="170651"/>
    <lineage>
        <taxon>Bacteria</taxon>
        <taxon>Pseudomonadati</taxon>
        <taxon>Pseudomonadota</taxon>
        <taxon>Gammaproteobacteria</taxon>
        <taxon>Vibrionales</taxon>
        <taxon>Vibrionaceae</taxon>
        <taxon>Vibrio</taxon>
    </lineage>
</organism>
<feature type="transmembrane region" description="Helical" evidence="1">
    <location>
        <begin position="38"/>
        <end position="59"/>
    </location>
</feature>
<comment type="caution">
    <text evidence="2">The sequence shown here is derived from an EMBL/GenBank/DDBJ whole genome shotgun (WGS) entry which is preliminary data.</text>
</comment>
<keyword evidence="1" id="KW-0472">Membrane</keyword>
<evidence type="ECO:0000313" key="2">
    <source>
        <dbReference type="EMBL" id="MBN3579982.1"/>
    </source>
</evidence>
<feature type="transmembrane region" description="Helical" evidence="1">
    <location>
        <begin position="71"/>
        <end position="88"/>
    </location>
</feature>
<keyword evidence="1" id="KW-1133">Transmembrane helix</keyword>
<dbReference type="EMBL" id="JAFHLB010000034">
    <property type="protein sequence ID" value="MBN3579982.1"/>
    <property type="molecule type" value="Genomic_DNA"/>
</dbReference>
<keyword evidence="1" id="KW-0812">Transmembrane</keyword>
<proteinExistence type="predicted"/>
<gene>
    <name evidence="2" type="ORF">JYA62_20200</name>
</gene>
<reference evidence="2 3" key="1">
    <citation type="submission" date="2021-02" db="EMBL/GenBank/DDBJ databases">
        <title>Draft Genome Sequences of 5 Vibrio neptunius Strains Isolated From of Bivalve Hatcheries.</title>
        <authorList>
            <person name="Galvis F."/>
            <person name="Barja J.L."/>
            <person name="Lemos M.L."/>
            <person name="Balado M."/>
        </authorList>
    </citation>
    <scope>NUCLEOTIDE SEQUENCE [LARGE SCALE GENOMIC DNA]</scope>
    <source>
        <strain evidence="2 3">PP-145.98</strain>
    </source>
</reference>
<evidence type="ECO:0000256" key="1">
    <source>
        <dbReference type="SAM" id="Phobius"/>
    </source>
</evidence>
<sequence>MVAALELLMLTIPWLVFSLVRSERLSATLACGLILPSFIIFVVGLISGWLCAIGVINLNWPASTIFVGNQWWNLATGPIVIMLYLFVMSEVCTLKRHDGRY</sequence>
<name>A0ABS3AAB4_9VIBR</name>
<evidence type="ECO:0000313" key="3">
    <source>
        <dbReference type="Proteomes" id="UP000779070"/>
    </source>
</evidence>